<protein>
    <submittedName>
        <fullName evidence="1">Uncharacterized protein</fullName>
    </submittedName>
</protein>
<organism evidence="1 2">
    <name type="scientific">Phyllosticta capitalensis</name>
    <dbReference type="NCBI Taxonomy" id="121624"/>
    <lineage>
        <taxon>Eukaryota</taxon>
        <taxon>Fungi</taxon>
        <taxon>Dikarya</taxon>
        <taxon>Ascomycota</taxon>
        <taxon>Pezizomycotina</taxon>
        <taxon>Dothideomycetes</taxon>
        <taxon>Dothideomycetes incertae sedis</taxon>
        <taxon>Botryosphaeriales</taxon>
        <taxon>Phyllostictaceae</taxon>
        <taxon>Phyllosticta</taxon>
    </lineage>
</organism>
<proteinExistence type="predicted"/>
<dbReference type="EMBL" id="JBBWRZ010000002">
    <property type="protein sequence ID" value="KAK8244491.1"/>
    <property type="molecule type" value="Genomic_DNA"/>
</dbReference>
<name>A0ABR1Z0J5_9PEZI</name>
<accession>A0ABR1Z0J5</accession>
<evidence type="ECO:0000313" key="1">
    <source>
        <dbReference type="EMBL" id="KAK8244491.1"/>
    </source>
</evidence>
<gene>
    <name evidence="1" type="ORF">HDK90DRAFT_477705</name>
</gene>
<dbReference type="Proteomes" id="UP001492380">
    <property type="component" value="Unassembled WGS sequence"/>
</dbReference>
<reference evidence="1 2" key="1">
    <citation type="submission" date="2024-04" db="EMBL/GenBank/DDBJ databases">
        <title>Phyllosticta paracitricarpa is synonymous to the EU quarantine fungus P. citricarpa based on phylogenomic analyses.</title>
        <authorList>
            <consortium name="Lawrence Berkeley National Laboratory"/>
            <person name="Van Ingen-Buijs V.A."/>
            <person name="Van Westerhoven A.C."/>
            <person name="Haridas S."/>
            <person name="Skiadas P."/>
            <person name="Martin F."/>
            <person name="Groenewald J.Z."/>
            <person name="Crous P.W."/>
            <person name="Seidl M.F."/>
        </authorList>
    </citation>
    <scope>NUCLEOTIDE SEQUENCE [LARGE SCALE GENOMIC DNA]</scope>
    <source>
        <strain evidence="1 2">CBS 123374</strain>
    </source>
</reference>
<keyword evidence="2" id="KW-1185">Reference proteome</keyword>
<comment type="caution">
    <text evidence="1">The sequence shown here is derived from an EMBL/GenBank/DDBJ whole genome shotgun (WGS) entry which is preliminary data.</text>
</comment>
<sequence>MPPSSPMYYGPDPEEDHPMDLAHMQAVNENNVAKKPLSLEQKQACRVAEIKAEISKHDQINAELLGILHQIKQSADMATRRLQFNNEHLKDFKVFLGRHEDPEEALKEVDGILHLTAQRSHQIGDPAGRRDVQKILEDVEVEVALRLVEVERETREKMKLLADVEAEVKAEGK</sequence>
<evidence type="ECO:0000313" key="2">
    <source>
        <dbReference type="Proteomes" id="UP001492380"/>
    </source>
</evidence>